<evidence type="ECO:0000313" key="1">
    <source>
        <dbReference type="EMBL" id="KPL85266.1"/>
    </source>
</evidence>
<reference evidence="1 2" key="1">
    <citation type="submission" date="2015-07" db="EMBL/GenBank/DDBJ databases">
        <title>Whole genome sequence of Herpetosiphon geysericola DSM 7119.</title>
        <authorList>
            <person name="Hemp J."/>
            <person name="Ward L.M."/>
            <person name="Pace L.A."/>
            <person name="Fischer W.W."/>
        </authorList>
    </citation>
    <scope>NUCLEOTIDE SEQUENCE [LARGE SCALE GENOMIC DNA]</scope>
    <source>
        <strain evidence="1 2">DSM 7119</strain>
    </source>
</reference>
<dbReference type="OrthoDB" id="4211038at2"/>
<organism evidence="1 2">
    <name type="scientific">Herpetosiphon geysericola</name>
    <dbReference type="NCBI Taxonomy" id="70996"/>
    <lineage>
        <taxon>Bacteria</taxon>
        <taxon>Bacillati</taxon>
        <taxon>Chloroflexota</taxon>
        <taxon>Chloroflexia</taxon>
        <taxon>Herpetosiphonales</taxon>
        <taxon>Herpetosiphonaceae</taxon>
        <taxon>Herpetosiphon</taxon>
    </lineage>
</organism>
<comment type="caution">
    <text evidence="1">The sequence shown here is derived from an EMBL/GenBank/DDBJ whole genome shotgun (WGS) entry which is preliminary data.</text>
</comment>
<evidence type="ECO:0000313" key="2">
    <source>
        <dbReference type="Proteomes" id="UP000050277"/>
    </source>
</evidence>
<keyword evidence="2" id="KW-1185">Reference proteome</keyword>
<dbReference type="RefSeq" id="WP_054535545.1">
    <property type="nucleotide sequence ID" value="NZ_LGKP01000025.1"/>
</dbReference>
<dbReference type="AlphaFoldDB" id="A0A0N8GR19"/>
<dbReference type="EMBL" id="LGKP01000025">
    <property type="protein sequence ID" value="KPL85266.1"/>
    <property type="molecule type" value="Genomic_DNA"/>
</dbReference>
<proteinExistence type="predicted"/>
<gene>
    <name evidence="1" type="ORF">SE18_16420</name>
</gene>
<sequence length="110" mass="12581">MNMTIDRAIEYLFIRLTKKVSPEHFAAEVEGLIWLMDEQGGADIYRVMREWLYADQIEKVRAALAITQAALLDSDEACQTAVAQIVSRWPELKPNCIEFLQLRNLPNTLG</sequence>
<dbReference type="STRING" id="70996.SE18_16420"/>
<name>A0A0N8GR19_9CHLR</name>
<protein>
    <submittedName>
        <fullName evidence="1">Uncharacterized protein</fullName>
    </submittedName>
</protein>
<dbReference type="Proteomes" id="UP000050277">
    <property type="component" value="Unassembled WGS sequence"/>
</dbReference>
<accession>A0A0N8GR19</accession>